<reference evidence="2" key="1">
    <citation type="submission" date="2018-09" db="EMBL/GenBank/DDBJ databases">
        <title>Nocardia yunnanensis sp. nov., an actinomycete isolated from a soil sample.</title>
        <authorList>
            <person name="Zhang J."/>
        </authorList>
    </citation>
    <scope>NUCLEOTIDE SEQUENCE [LARGE SCALE GENOMIC DNA]</scope>
    <source>
        <strain evidence="2">21-3</strain>
    </source>
</reference>
<name>A0A5P6N9J7_9SPHN</name>
<sequence>MAGIHKPITETTRSDPISHLNQEGEYFVIRRNFNIHVSPRLCAVGRKGISAVNMTGTNQEHLISDSVALAEN</sequence>
<dbReference type="EMBL" id="CP032228">
    <property type="protein sequence ID" value="QFI62659.1"/>
    <property type="molecule type" value="Genomic_DNA"/>
</dbReference>
<organism evidence="1 2">
    <name type="scientific">Qipengyuania flava</name>
    <dbReference type="NCBI Taxonomy" id="192812"/>
    <lineage>
        <taxon>Bacteria</taxon>
        <taxon>Pseudomonadati</taxon>
        <taxon>Pseudomonadota</taxon>
        <taxon>Alphaproteobacteria</taxon>
        <taxon>Sphingomonadales</taxon>
        <taxon>Erythrobacteraceae</taxon>
        <taxon>Qipengyuania</taxon>
    </lineage>
</organism>
<evidence type="ECO:0000313" key="2">
    <source>
        <dbReference type="Proteomes" id="UP000325385"/>
    </source>
</evidence>
<proteinExistence type="predicted"/>
<protein>
    <submittedName>
        <fullName evidence="1">Uncharacterized protein</fullName>
    </submittedName>
</protein>
<dbReference type="Proteomes" id="UP000325385">
    <property type="component" value="Chromosome"/>
</dbReference>
<dbReference type="AlphaFoldDB" id="A0A5P6N9J7"/>
<accession>A0A5P6N9J7</accession>
<evidence type="ECO:0000313" key="1">
    <source>
        <dbReference type="EMBL" id="QFI62659.1"/>
    </source>
</evidence>
<gene>
    <name evidence="1" type="ORF">D0Y83_04750</name>
</gene>